<evidence type="ECO:0000313" key="4">
    <source>
        <dbReference type="EMBL" id="CAG8055703.1"/>
    </source>
</evidence>
<dbReference type="PANTHER" id="PTHR24189:SF50">
    <property type="entry name" value="ANKYRIN REPEAT AND SOCS BOX PROTEIN 2"/>
    <property type="match status" value="1"/>
</dbReference>
<dbReference type="SUPFAM" id="SSF48403">
    <property type="entry name" value="Ankyrin repeat"/>
    <property type="match status" value="1"/>
</dbReference>
<accession>A0A9W4MRK8</accession>
<keyword evidence="1" id="KW-0677">Repeat</keyword>
<dbReference type="OrthoDB" id="194358at2759"/>
<feature type="region of interest" description="Disordered" evidence="3">
    <location>
        <begin position="1"/>
        <end position="37"/>
    </location>
</feature>
<dbReference type="EMBL" id="CAJVOS010000016">
    <property type="protein sequence ID" value="CAG8055703.1"/>
    <property type="molecule type" value="Genomic_DNA"/>
</dbReference>
<comment type="caution">
    <text evidence="4">The sequence shown here is derived from an EMBL/GenBank/DDBJ whole genome shotgun (WGS) entry which is preliminary data.</text>
</comment>
<dbReference type="Proteomes" id="UP001153618">
    <property type="component" value="Unassembled WGS sequence"/>
</dbReference>
<feature type="compositionally biased region" description="Low complexity" evidence="3">
    <location>
        <begin position="1"/>
        <end position="33"/>
    </location>
</feature>
<organism evidence="4 5">
    <name type="scientific">Penicillium olsonii</name>
    <dbReference type="NCBI Taxonomy" id="99116"/>
    <lineage>
        <taxon>Eukaryota</taxon>
        <taxon>Fungi</taxon>
        <taxon>Dikarya</taxon>
        <taxon>Ascomycota</taxon>
        <taxon>Pezizomycotina</taxon>
        <taxon>Eurotiomycetes</taxon>
        <taxon>Eurotiomycetidae</taxon>
        <taxon>Eurotiales</taxon>
        <taxon>Aspergillaceae</taxon>
        <taxon>Penicillium</taxon>
    </lineage>
</organism>
<evidence type="ECO:0008006" key="6">
    <source>
        <dbReference type="Google" id="ProtNLM"/>
    </source>
</evidence>
<evidence type="ECO:0000256" key="1">
    <source>
        <dbReference type="ARBA" id="ARBA00022737"/>
    </source>
</evidence>
<name>A0A9W4MRK8_PENOL</name>
<dbReference type="InterPro" id="IPR036770">
    <property type="entry name" value="Ankyrin_rpt-contain_sf"/>
</dbReference>
<evidence type="ECO:0000256" key="2">
    <source>
        <dbReference type="ARBA" id="ARBA00023043"/>
    </source>
</evidence>
<keyword evidence="5" id="KW-1185">Reference proteome</keyword>
<proteinExistence type="predicted"/>
<dbReference type="InterPro" id="IPR050745">
    <property type="entry name" value="Multifunctional_regulatory"/>
</dbReference>
<reference evidence="4" key="1">
    <citation type="submission" date="2021-07" db="EMBL/GenBank/DDBJ databases">
        <authorList>
            <person name="Branca A.L. A."/>
        </authorList>
    </citation>
    <scope>NUCLEOTIDE SEQUENCE</scope>
</reference>
<dbReference type="PANTHER" id="PTHR24189">
    <property type="entry name" value="MYOTROPHIN"/>
    <property type="match status" value="1"/>
</dbReference>
<dbReference type="SMART" id="SM00248">
    <property type="entry name" value="ANK"/>
    <property type="match status" value="4"/>
</dbReference>
<dbReference type="Pfam" id="PF00023">
    <property type="entry name" value="Ank"/>
    <property type="match status" value="1"/>
</dbReference>
<dbReference type="AlphaFoldDB" id="A0A9W4MRK8"/>
<evidence type="ECO:0000313" key="5">
    <source>
        <dbReference type="Proteomes" id="UP001153618"/>
    </source>
</evidence>
<sequence length="355" mass="38853">MSSQQQRGQQQQRAMLGQLQKQRAQMAAAQQQQNTGNSMQIQMHTMGSKYEDLPIMTAEDISFFSATPGSEVPTYFKPFEFACQQGLLSIVQSIIASENPTPAFLHHGLTCSLASGHVEVARYLLTSGAPIVRETPSNIFFAPFEWHIPLFDLLSHFGWTPNTPTFYGAVLLPRTVNNIPLLRWFLDHGADPNAGLAQIGNDRRGGSSTRSCAALEAAAAHGELEAVGMLLDAGARMEYGVPLHLAAGACLPGANPHVTRVIPTRKFDIGRIPIMALLVSRGADVNRKEVTQHMVAQYPIVHAVMAGAVERVRWLLEHGADPHAQGDFGTAIEYARHVRCDEIVNVIENFLKDRG</sequence>
<protein>
    <recommendedName>
        <fullName evidence="6">Ankyrin</fullName>
    </recommendedName>
</protein>
<dbReference type="Gene3D" id="1.25.40.20">
    <property type="entry name" value="Ankyrin repeat-containing domain"/>
    <property type="match status" value="1"/>
</dbReference>
<dbReference type="InterPro" id="IPR002110">
    <property type="entry name" value="Ankyrin_rpt"/>
</dbReference>
<keyword evidence="2" id="KW-0040">ANK repeat</keyword>
<gene>
    <name evidence="4" type="ORF">POLS_LOCUS3395</name>
</gene>
<evidence type="ECO:0000256" key="3">
    <source>
        <dbReference type="SAM" id="MobiDB-lite"/>
    </source>
</evidence>